<gene>
    <name evidence="3" type="ORF">CFX0092_A0507</name>
</gene>
<evidence type="ECO:0000259" key="2">
    <source>
        <dbReference type="Pfam" id="PF00501"/>
    </source>
</evidence>
<dbReference type="OrthoDB" id="9765680at2"/>
<dbReference type="AlphaFoldDB" id="A0A160T0W4"/>
<name>A0A160T0W4_9CHLR</name>
<keyword evidence="3" id="KW-0436">Ligase</keyword>
<protein>
    <submittedName>
        <fullName evidence="3">AMP-dependent synthetase and ligase</fullName>
    </submittedName>
</protein>
<accession>A0A160T0W4</accession>
<dbReference type="Proteomes" id="UP000215027">
    <property type="component" value="Chromosome I"/>
</dbReference>
<proteinExistence type="inferred from homology"/>
<dbReference type="InterPro" id="IPR000873">
    <property type="entry name" value="AMP-dep_synth/lig_dom"/>
</dbReference>
<dbReference type="GO" id="GO:0006633">
    <property type="term" value="P:fatty acid biosynthetic process"/>
    <property type="evidence" value="ECO:0007669"/>
    <property type="project" value="TreeGrafter"/>
</dbReference>
<evidence type="ECO:0000313" key="3">
    <source>
        <dbReference type="EMBL" id="CUS02388.2"/>
    </source>
</evidence>
<sequence>MLTLFSRDHFTTLLDALTLTAADERPAIIFVATDREPEVISRGCFLRRISDRADALRGLGLRPRDLVVIAHDHSLESIYSFWAALLVGAIPSMFPTLTEKLDAAVYMSSVAELVRLSGVAAVLTSDDFAPALRGRVPCPVYGAAMLSSVPDEQPSSWAIASPPVPEEIAFLQHSSGTTGLQKGVALSHTAVLNQLAAYSDAIALREDDVVVSWLPLYHDMGLIAGFLLPLVQGIPLVLMSPFDWVSHPALLLRAIHDHGGTLCWLPNFAYNHCARRIRRRDSDGLSAATMRLFINCSEPVSDDSHHLFLERFAANGVRPEMLGVSYAMAENTFAVTQTTPGRPAPTDIIDGRRLQDAHYAQPVADTHADAQIRVSCGRSIAGTEVRLIGEGGHSIPDRQVGEIAIRSDCLLTGYYHRPDLQPFDGEGWYLTGDMGYQAEGELFIVGRRKDLIINAGKNVYPADIEAILNEIPGVHPGRAVAFGVFDAREGTELIAVVAEVAPADEAERHAIGRAIRQEVARQMMVTVSYVHLVGPKWLLKTSSGKIARDANRAKWLKEVAP</sequence>
<dbReference type="Gene3D" id="3.30.300.30">
    <property type="match status" value="1"/>
</dbReference>
<dbReference type="InterPro" id="IPR045851">
    <property type="entry name" value="AMP-bd_C_sf"/>
</dbReference>
<dbReference type="SUPFAM" id="SSF56801">
    <property type="entry name" value="Acetyl-CoA synthetase-like"/>
    <property type="match status" value="1"/>
</dbReference>
<dbReference type="KEGG" id="pbf:CFX0092_A0507"/>
<evidence type="ECO:0000313" key="4">
    <source>
        <dbReference type="Proteomes" id="UP000215027"/>
    </source>
</evidence>
<organism evidence="3 4">
    <name type="scientific">Candidatus Promineifilum breve</name>
    <dbReference type="NCBI Taxonomy" id="1806508"/>
    <lineage>
        <taxon>Bacteria</taxon>
        <taxon>Bacillati</taxon>
        <taxon>Chloroflexota</taxon>
        <taxon>Ardenticatenia</taxon>
        <taxon>Candidatus Promineifilales</taxon>
        <taxon>Candidatus Promineifilaceae</taxon>
        <taxon>Candidatus Promineifilum</taxon>
    </lineage>
</organism>
<dbReference type="GO" id="GO:0016874">
    <property type="term" value="F:ligase activity"/>
    <property type="evidence" value="ECO:0007669"/>
    <property type="project" value="UniProtKB-KW"/>
</dbReference>
<dbReference type="EMBL" id="LN890655">
    <property type="protein sequence ID" value="CUS02388.2"/>
    <property type="molecule type" value="Genomic_DNA"/>
</dbReference>
<dbReference type="RefSeq" id="WP_095042005.1">
    <property type="nucleotide sequence ID" value="NZ_LN890655.1"/>
</dbReference>
<dbReference type="PANTHER" id="PTHR22754">
    <property type="entry name" value="DISCO-INTERACTING PROTEIN 2 DIP2 -RELATED"/>
    <property type="match status" value="1"/>
</dbReference>
<dbReference type="InterPro" id="IPR042099">
    <property type="entry name" value="ANL_N_sf"/>
</dbReference>
<dbReference type="Pfam" id="PF00501">
    <property type="entry name" value="AMP-binding"/>
    <property type="match status" value="1"/>
</dbReference>
<evidence type="ECO:0000256" key="1">
    <source>
        <dbReference type="ARBA" id="ARBA00006432"/>
    </source>
</evidence>
<feature type="domain" description="AMP-dependent synthetase/ligase" evidence="2">
    <location>
        <begin position="24"/>
        <end position="415"/>
    </location>
</feature>
<reference evidence="3" key="1">
    <citation type="submission" date="2016-01" db="EMBL/GenBank/DDBJ databases">
        <authorList>
            <person name="Mcilroy J.S."/>
            <person name="Karst M S."/>
            <person name="Albertsen M."/>
        </authorList>
    </citation>
    <scope>NUCLEOTIDE SEQUENCE</scope>
    <source>
        <strain evidence="3">Cfx-K</strain>
    </source>
</reference>
<dbReference type="GO" id="GO:0005886">
    <property type="term" value="C:plasma membrane"/>
    <property type="evidence" value="ECO:0007669"/>
    <property type="project" value="TreeGrafter"/>
</dbReference>
<dbReference type="GO" id="GO:0070566">
    <property type="term" value="F:adenylyltransferase activity"/>
    <property type="evidence" value="ECO:0007669"/>
    <property type="project" value="TreeGrafter"/>
</dbReference>
<dbReference type="Gene3D" id="3.40.50.12780">
    <property type="entry name" value="N-terminal domain of ligase-like"/>
    <property type="match status" value="1"/>
</dbReference>
<keyword evidence="4" id="KW-1185">Reference proteome</keyword>
<comment type="similarity">
    <text evidence="1">Belongs to the ATP-dependent AMP-binding enzyme family.</text>
</comment>
<dbReference type="PANTHER" id="PTHR22754:SF32">
    <property type="entry name" value="DISCO-INTERACTING PROTEIN 2"/>
    <property type="match status" value="1"/>
</dbReference>